<feature type="coiled-coil region" evidence="1">
    <location>
        <begin position="593"/>
        <end position="620"/>
    </location>
</feature>
<feature type="region of interest" description="Disordered" evidence="2">
    <location>
        <begin position="450"/>
        <end position="499"/>
    </location>
</feature>
<keyword evidence="1" id="KW-0175">Coiled coil</keyword>
<feature type="compositionally biased region" description="Polar residues" evidence="2">
    <location>
        <begin position="159"/>
        <end position="174"/>
    </location>
</feature>
<keyword evidence="5" id="KW-1185">Reference proteome</keyword>
<dbReference type="AlphaFoldDB" id="A0A6G1CSI7"/>
<evidence type="ECO:0000313" key="4">
    <source>
        <dbReference type="EMBL" id="KAF0903146.1"/>
    </source>
</evidence>
<comment type="caution">
    <text evidence="4">The sequence shown here is derived from an EMBL/GenBank/DDBJ whole genome shotgun (WGS) entry which is preliminary data.</text>
</comment>
<feature type="compositionally biased region" description="Acidic residues" evidence="2">
    <location>
        <begin position="68"/>
        <end position="77"/>
    </location>
</feature>
<feature type="domain" description="Knl1 C-terminal RWD" evidence="3">
    <location>
        <begin position="670"/>
        <end position="821"/>
    </location>
</feature>
<feature type="compositionally biased region" description="Basic and acidic residues" evidence="2">
    <location>
        <begin position="464"/>
        <end position="486"/>
    </location>
</feature>
<feature type="compositionally biased region" description="Low complexity" evidence="2">
    <location>
        <begin position="93"/>
        <end position="105"/>
    </location>
</feature>
<dbReference type="OrthoDB" id="1929367at2759"/>
<dbReference type="EMBL" id="SPHZ02000008">
    <property type="protein sequence ID" value="KAF0903146.1"/>
    <property type="molecule type" value="Genomic_DNA"/>
</dbReference>
<evidence type="ECO:0000256" key="1">
    <source>
        <dbReference type="SAM" id="Coils"/>
    </source>
</evidence>
<feature type="compositionally biased region" description="Low complexity" evidence="2">
    <location>
        <begin position="53"/>
        <end position="62"/>
    </location>
</feature>
<feature type="compositionally biased region" description="Basic and acidic residues" evidence="2">
    <location>
        <begin position="252"/>
        <end position="261"/>
    </location>
</feature>
<gene>
    <name evidence="4" type="ORF">E2562_025731</name>
</gene>
<feature type="compositionally biased region" description="Polar residues" evidence="2">
    <location>
        <begin position="262"/>
        <end position="272"/>
    </location>
</feature>
<proteinExistence type="predicted"/>
<feature type="region of interest" description="Disordered" evidence="2">
    <location>
        <begin position="153"/>
        <end position="179"/>
    </location>
</feature>
<accession>A0A6G1CSI7</accession>
<organism evidence="4 5">
    <name type="scientific">Oryza meyeriana var. granulata</name>
    <dbReference type="NCBI Taxonomy" id="110450"/>
    <lineage>
        <taxon>Eukaryota</taxon>
        <taxon>Viridiplantae</taxon>
        <taxon>Streptophyta</taxon>
        <taxon>Embryophyta</taxon>
        <taxon>Tracheophyta</taxon>
        <taxon>Spermatophyta</taxon>
        <taxon>Magnoliopsida</taxon>
        <taxon>Liliopsida</taxon>
        <taxon>Poales</taxon>
        <taxon>Poaceae</taxon>
        <taxon>BOP clade</taxon>
        <taxon>Oryzoideae</taxon>
        <taxon>Oryzeae</taxon>
        <taxon>Oryzinae</taxon>
        <taxon>Oryza</taxon>
        <taxon>Oryza meyeriana</taxon>
    </lineage>
</organism>
<dbReference type="PANTHER" id="PTHR35707">
    <property type="entry name" value="OS06G0608100 PROTEIN"/>
    <property type="match status" value="1"/>
</dbReference>
<name>A0A6G1CSI7_9ORYZ</name>
<evidence type="ECO:0000259" key="3">
    <source>
        <dbReference type="Pfam" id="PF18210"/>
    </source>
</evidence>
<evidence type="ECO:0000313" key="5">
    <source>
        <dbReference type="Proteomes" id="UP000479710"/>
    </source>
</evidence>
<reference evidence="4 5" key="1">
    <citation type="submission" date="2019-11" db="EMBL/GenBank/DDBJ databases">
        <title>Whole genome sequence of Oryza granulata.</title>
        <authorList>
            <person name="Li W."/>
        </authorList>
    </citation>
    <scope>NUCLEOTIDE SEQUENCE [LARGE SCALE GENOMIC DNA]</scope>
    <source>
        <strain evidence="5">cv. Menghai</strain>
        <tissue evidence="4">Leaf</tissue>
    </source>
</reference>
<dbReference type="PANTHER" id="PTHR35707:SF1">
    <property type="entry name" value="SPC7 KINETOCHORE PROTEIN DOMAIN-CONTAINING PROTEIN"/>
    <property type="match status" value="1"/>
</dbReference>
<feature type="region of interest" description="Disordered" evidence="2">
    <location>
        <begin position="229"/>
        <end position="275"/>
    </location>
</feature>
<dbReference type="Pfam" id="PF18210">
    <property type="entry name" value="Knl1_RWD_C"/>
    <property type="match status" value="1"/>
</dbReference>
<feature type="compositionally biased region" description="Polar residues" evidence="2">
    <location>
        <begin position="233"/>
        <end position="245"/>
    </location>
</feature>
<sequence length="934" mass="103459">MDIGGGGCLPSPATEDETMARRRSRRVSFAETTAVHVFDRDEDFETPPEERAASSPSPSLSPGKPAEEEGEETEGEEEFVHPPFRFLNNDVDSSSPGSAAGSVVSNDDEDFFGPVSRSFLLSGRPSDSGMSEDGNHDITLDSETFSRHFRSIAPPDDCSVNSAGSLRTPNSASTGPLKELTGSGYDVKSCNSRDALTDMSLLADNPERYDYAKLSPTLNNLLQKVKDVHEPTSPKNGTGTVTPDHSSALAASKEKIREEKSSIGNGISSSEVDTIGSRKEHVPIRNPVVTSTEPIQEDNAIPHTPKMVVQMLQTPQGSISSLRSKRRQLFSPIALSTSNVVSQEACSLGSEFVKHSKRIFALADNLKSSLYESPATHNLHLPLTERNELGPKPNAIISNTENHGSTMSASSNSVLRRHQKIAGQASMLGTPRQEINKVTKIQEMPCNVLTMDDQPSHECNSIQDLDRGERKRSINENDHAEQERPQKISKAPGSQATSLKQLPCVSLSSSMIEGNRCDAHGNQPSINVDWNKVVFMVSNATSQVFSTSISKVKPQQLDMIEDMLGEIQRGRNFKRLSTAVRIQDCGNDKQKRLAEARSLIDKLLYEKAKLQINRVKLEKLQSRAQVCQDGIRECRYLKSKISDLKGAPLHATTLITASDGQEGLALITEKELALDMIKKKVERSRSSLECFCNTKGDMSCDELIRAAEQQLEMRNQCRIIHQQAWLWELNDLVKRENRREIVLNYCSLLFQRIVLNTSDMSIFVNNSLNGTKIGQKFPNLNASVAFNFVFKAEVNQRVSDLRSLQKKTMETSLLLGNLVDVLEEIKFAKMELFNLIAASFNMESQTCQLAFSLCFMSFKSGKRISFTIDMTDLNRVVYPSEPSELLINVSDVQTTVAQPGLDKFMSSLRDLQPGRLMILRLCRMASQLIHELPG</sequence>
<dbReference type="InterPro" id="IPR040850">
    <property type="entry name" value="Knl1_RWD_C"/>
</dbReference>
<protein>
    <recommendedName>
        <fullName evidence="3">Knl1 C-terminal RWD domain-containing protein</fullName>
    </recommendedName>
</protein>
<feature type="region of interest" description="Disordered" evidence="2">
    <location>
        <begin position="1"/>
        <end position="108"/>
    </location>
</feature>
<dbReference type="Proteomes" id="UP000479710">
    <property type="component" value="Unassembled WGS sequence"/>
</dbReference>
<evidence type="ECO:0000256" key="2">
    <source>
        <dbReference type="SAM" id="MobiDB-lite"/>
    </source>
</evidence>